<name>A0A067JA16_JATCU</name>
<keyword evidence="2" id="KW-1185">Reference proteome</keyword>
<reference evidence="1 2" key="1">
    <citation type="journal article" date="2014" name="PLoS ONE">
        <title>Global Analysis of Gene Expression Profiles in Physic Nut (Jatropha curcas L.) Seedlings Exposed to Salt Stress.</title>
        <authorList>
            <person name="Zhang L."/>
            <person name="Zhang C."/>
            <person name="Wu P."/>
            <person name="Chen Y."/>
            <person name="Li M."/>
            <person name="Jiang H."/>
            <person name="Wu G."/>
        </authorList>
    </citation>
    <scope>NUCLEOTIDE SEQUENCE [LARGE SCALE GENOMIC DNA]</scope>
    <source>
        <strain evidence="2">cv. GZQX0401</strain>
        <tissue evidence="1">Young leaves</tissue>
    </source>
</reference>
<evidence type="ECO:0000313" key="1">
    <source>
        <dbReference type="EMBL" id="KDP20592.1"/>
    </source>
</evidence>
<accession>A0A067JA16</accession>
<proteinExistence type="predicted"/>
<evidence type="ECO:0000313" key="2">
    <source>
        <dbReference type="Proteomes" id="UP000027138"/>
    </source>
</evidence>
<sequence>MDSSSYKDVHTLAEHFEDEIVEANESEVREAKGRSENIRVVDVPYDISEGELRAIVSKYNLAL</sequence>
<dbReference type="AlphaFoldDB" id="A0A067JA16"/>
<dbReference type="Proteomes" id="UP000027138">
    <property type="component" value="Unassembled WGS sequence"/>
</dbReference>
<gene>
    <name evidence="1" type="ORF">JCGZ_04205</name>
</gene>
<dbReference type="EMBL" id="KK915745">
    <property type="protein sequence ID" value="KDP20592.1"/>
    <property type="molecule type" value="Genomic_DNA"/>
</dbReference>
<protein>
    <submittedName>
        <fullName evidence="1">Uncharacterized protein</fullName>
    </submittedName>
</protein>
<organism evidence="1 2">
    <name type="scientific">Jatropha curcas</name>
    <name type="common">Barbados nut</name>
    <dbReference type="NCBI Taxonomy" id="180498"/>
    <lineage>
        <taxon>Eukaryota</taxon>
        <taxon>Viridiplantae</taxon>
        <taxon>Streptophyta</taxon>
        <taxon>Embryophyta</taxon>
        <taxon>Tracheophyta</taxon>
        <taxon>Spermatophyta</taxon>
        <taxon>Magnoliopsida</taxon>
        <taxon>eudicotyledons</taxon>
        <taxon>Gunneridae</taxon>
        <taxon>Pentapetalae</taxon>
        <taxon>rosids</taxon>
        <taxon>fabids</taxon>
        <taxon>Malpighiales</taxon>
        <taxon>Euphorbiaceae</taxon>
        <taxon>Crotonoideae</taxon>
        <taxon>Jatropheae</taxon>
        <taxon>Jatropha</taxon>
    </lineage>
</organism>